<evidence type="ECO:0000256" key="6">
    <source>
        <dbReference type="ARBA" id="ARBA00022683"/>
    </source>
</evidence>
<dbReference type="SUPFAM" id="SSF52728">
    <property type="entry name" value="PTS IIb component"/>
    <property type="match status" value="1"/>
</dbReference>
<keyword evidence="4" id="KW-0762">Sugar transport</keyword>
<dbReference type="NCBIfam" id="NF007288">
    <property type="entry name" value="PRK09756.1"/>
    <property type="match status" value="1"/>
</dbReference>
<gene>
    <name evidence="9" type="primary">agaB</name>
    <name evidence="10" type="ORF">DES51_12412</name>
    <name evidence="9" type="ORF">MQE39_11315</name>
</gene>
<evidence type="ECO:0000256" key="1">
    <source>
        <dbReference type="ARBA" id="ARBA00004496"/>
    </source>
</evidence>
<dbReference type="Proteomes" id="UP001276902">
    <property type="component" value="Unassembled WGS sequence"/>
</dbReference>
<evidence type="ECO:0000313" key="10">
    <source>
        <dbReference type="EMBL" id="PXX74507.1"/>
    </source>
</evidence>
<evidence type="ECO:0000313" key="11">
    <source>
        <dbReference type="Proteomes" id="UP000247612"/>
    </source>
</evidence>
<keyword evidence="5 10" id="KW-0808">Transferase</keyword>
<evidence type="ECO:0000256" key="2">
    <source>
        <dbReference type="ARBA" id="ARBA00022448"/>
    </source>
</evidence>
<evidence type="ECO:0000256" key="7">
    <source>
        <dbReference type="ARBA" id="ARBA00022777"/>
    </source>
</evidence>
<dbReference type="InterPro" id="IPR036667">
    <property type="entry name" value="PTS_IIB_sorbose-sp_sf"/>
</dbReference>
<dbReference type="GO" id="GO:0016301">
    <property type="term" value="F:kinase activity"/>
    <property type="evidence" value="ECO:0007669"/>
    <property type="project" value="UniProtKB-KW"/>
</dbReference>
<keyword evidence="3" id="KW-0963">Cytoplasm</keyword>
<dbReference type="InterPro" id="IPR004720">
    <property type="entry name" value="PTS_IIB_sorbose-sp"/>
</dbReference>
<reference evidence="10 11" key="1">
    <citation type="submission" date="2018-05" db="EMBL/GenBank/DDBJ databases">
        <title>Genomic Encyclopedia of Type Strains, Phase IV (KMG-IV): sequencing the most valuable type-strain genomes for metagenomic binning, comparative biology and taxonomic classification.</title>
        <authorList>
            <person name="Goeker M."/>
        </authorList>
    </citation>
    <scope>NUCLEOTIDE SEQUENCE [LARGE SCALE GENOMIC DNA]</scope>
    <source>
        <strain evidence="10 11">JC118</strain>
    </source>
</reference>
<dbReference type="OrthoDB" id="9788818at2"/>
<proteinExistence type="predicted"/>
<dbReference type="Proteomes" id="UP000247612">
    <property type="component" value="Unassembled WGS sequence"/>
</dbReference>
<dbReference type="GO" id="GO:0008982">
    <property type="term" value="F:protein-N(PI)-phosphohistidine-sugar phosphotransferase activity"/>
    <property type="evidence" value="ECO:0007669"/>
    <property type="project" value="InterPro"/>
</dbReference>
<dbReference type="PROSITE" id="PS51101">
    <property type="entry name" value="PTS_EIIB_TYPE_4"/>
    <property type="match status" value="1"/>
</dbReference>
<keyword evidence="6" id="KW-0598">Phosphotransferase system</keyword>
<dbReference type="Pfam" id="PF03830">
    <property type="entry name" value="PTSIIB_sorb"/>
    <property type="match status" value="1"/>
</dbReference>
<sequence>MELKDHILMTRIDNRLVHGQVGVTWTMTLGANVIVVIDEAAAHDVLQQKLMRTVARSSGADIRFFTVDEFVKVFPNVSENQRLYLIVHDPLPIVDLLKAGIPIQSVNVGNMHFAKGKMALNRKVYVDEADLEALRIIESFNVSIFIQDVPGSVSEKLSGLDEVKFVLR</sequence>
<dbReference type="AlphaFoldDB" id="A0A2V2FJ82"/>
<feature type="domain" description="PTS EIIB type-4" evidence="8">
    <location>
        <begin position="3"/>
        <end position="168"/>
    </location>
</feature>
<dbReference type="GeneID" id="94442156"/>
<reference evidence="9" key="2">
    <citation type="submission" date="2022-03" db="EMBL/GenBank/DDBJ databases">
        <title>First case of bacteraemia caused by Dielma fastidiosa in a patient hospitalised with diverticulitis.</title>
        <authorList>
            <person name="Forman-Ankjaer B."/>
            <person name="Hvid-Jensen F."/>
            <person name="Kobel C.M."/>
            <person name="Greve T."/>
        </authorList>
    </citation>
    <scope>NUCLEOTIDE SEQUENCE</scope>
    <source>
        <strain evidence="9">AUH_DF_2021</strain>
    </source>
</reference>
<evidence type="ECO:0000313" key="9">
    <source>
        <dbReference type="EMBL" id="MDY5168703.1"/>
    </source>
</evidence>
<keyword evidence="11" id="KW-1185">Reference proteome</keyword>
<evidence type="ECO:0000256" key="3">
    <source>
        <dbReference type="ARBA" id="ARBA00022490"/>
    </source>
</evidence>
<evidence type="ECO:0000259" key="8">
    <source>
        <dbReference type="PROSITE" id="PS51101"/>
    </source>
</evidence>
<keyword evidence="2" id="KW-0813">Transport</keyword>
<name>A0A2V2FJ82_9FIRM</name>
<dbReference type="GO" id="GO:0005737">
    <property type="term" value="C:cytoplasm"/>
    <property type="evidence" value="ECO:0007669"/>
    <property type="project" value="UniProtKB-SubCell"/>
</dbReference>
<evidence type="ECO:0000256" key="5">
    <source>
        <dbReference type="ARBA" id="ARBA00022679"/>
    </source>
</evidence>
<evidence type="ECO:0000256" key="4">
    <source>
        <dbReference type="ARBA" id="ARBA00022597"/>
    </source>
</evidence>
<accession>A0A2V2FJ82</accession>
<keyword evidence="7" id="KW-0418">Kinase</keyword>
<dbReference type="GO" id="GO:0009401">
    <property type="term" value="P:phosphoenolpyruvate-dependent sugar phosphotransferase system"/>
    <property type="evidence" value="ECO:0007669"/>
    <property type="project" value="UniProtKB-KW"/>
</dbReference>
<protein>
    <submittedName>
        <fullName evidence="10">Mannose/fructose/sorbose-specific phosphotransferase system IIB component</fullName>
    </submittedName>
    <submittedName>
        <fullName evidence="9">PTS N-acetylgalactosamine transporter subunit IIB</fullName>
    </submittedName>
</protein>
<dbReference type="EMBL" id="JALDAW010000016">
    <property type="protein sequence ID" value="MDY5168703.1"/>
    <property type="molecule type" value="Genomic_DNA"/>
</dbReference>
<dbReference type="EMBL" id="QJKH01000024">
    <property type="protein sequence ID" value="PXX74507.1"/>
    <property type="molecule type" value="Genomic_DNA"/>
</dbReference>
<dbReference type="RefSeq" id="WP_022938935.1">
    <property type="nucleotide sequence ID" value="NZ_BAABZA010000003.1"/>
</dbReference>
<organism evidence="10 11">
    <name type="scientific">Dielma fastidiosa</name>
    <dbReference type="NCBI Taxonomy" id="1034346"/>
    <lineage>
        <taxon>Bacteria</taxon>
        <taxon>Bacillati</taxon>
        <taxon>Bacillota</taxon>
        <taxon>Erysipelotrichia</taxon>
        <taxon>Erysipelotrichales</taxon>
        <taxon>Erysipelotrichaceae</taxon>
        <taxon>Dielma</taxon>
    </lineage>
</organism>
<dbReference type="STRING" id="1034346.GCA_000313565_02650"/>
<comment type="caution">
    <text evidence="10">The sequence shown here is derived from an EMBL/GenBank/DDBJ whole genome shotgun (WGS) entry which is preliminary data.</text>
</comment>
<dbReference type="Gene3D" id="3.40.35.10">
    <property type="entry name" value="Phosphotransferase system, sorbose subfamily IIB component"/>
    <property type="match status" value="1"/>
</dbReference>
<comment type="subcellular location">
    <subcellularLocation>
        <location evidence="1">Cytoplasm</location>
    </subcellularLocation>
</comment>